<evidence type="ECO:0000313" key="4">
    <source>
        <dbReference type="Proteomes" id="UP000065473"/>
    </source>
</evidence>
<sequence>MHKINPIVVESLTSSTRSSKISEDEMNKVLAKAEKEAEKKDHKKQWIEKMIKSAKTYHKLCPHYDRKSSICFLTLGGAKCTREGRFENCPVFIEDLEKKYNDIVSKGKMLPMDYLDLSHTV</sequence>
<protein>
    <submittedName>
        <fullName evidence="1">Uncharacterized protein</fullName>
    </submittedName>
</protein>
<evidence type="ECO:0000313" key="3">
    <source>
        <dbReference type="Proteomes" id="UP000060043"/>
    </source>
</evidence>
<dbReference type="PaxDb" id="1435377-SUSAZ_06715"/>
<dbReference type="Proteomes" id="UP000060043">
    <property type="component" value="Chromosome"/>
</dbReference>
<dbReference type="EMBL" id="CP013694">
    <property type="protein sequence ID" value="ALU30417.1"/>
    <property type="molecule type" value="Genomic_DNA"/>
</dbReference>
<proteinExistence type="predicted"/>
<evidence type="ECO:0000313" key="1">
    <source>
        <dbReference type="EMBL" id="ALU30417.1"/>
    </source>
</evidence>
<dbReference type="AlphaFoldDB" id="A0A0U2Y4C6"/>
<name>A0A0U2Y4C6_9CREN</name>
<organism evidence="1 4">
    <name type="scientific">Sulfolobus acidocaldarius</name>
    <dbReference type="NCBI Taxonomy" id="2285"/>
    <lineage>
        <taxon>Archaea</taxon>
        <taxon>Thermoproteota</taxon>
        <taxon>Thermoprotei</taxon>
        <taxon>Sulfolobales</taxon>
        <taxon>Sulfolobaceae</taxon>
        <taxon>Sulfolobus</taxon>
    </lineage>
</organism>
<accession>A0A0U2Y4C6</accession>
<dbReference type="EMBL" id="CP013695">
    <property type="protein sequence ID" value="ALU31138.1"/>
    <property type="molecule type" value="Genomic_DNA"/>
</dbReference>
<dbReference type="Proteomes" id="UP000065473">
    <property type="component" value="Chromosome"/>
</dbReference>
<dbReference type="STRING" id="1435377.SUSAZ_06715"/>
<gene>
    <name evidence="1" type="ORF">ATY89_10995</name>
    <name evidence="2" type="ORF">ATZ20_02550</name>
</gene>
<evidence type="ECO:0000313" key="2">
    <source>
        <dbReference type="EMBL" id="ALU31138.1"/>
    </source>
</evidence>
<reference evidence="3 4" key="1">
    <citation type="submission" date="2015-12" db="EMBL/GenBank/DDBJ databases">
        <title>A stable core within a dynamic pangenome in Sulfolobus acidocaldarius.</title>
        <authorList>
            <person name="Anderson R."/>
            <person name="Kouris A."/>
            <person name="Seward C."/>
            <person name="Campbell K."/>
            <person name="Whitaker R."/>
        </authorList>
    </citation>
    <scope>NUCLEOTIDE SEQUENCE [LARGE SCALE GENOMIC DNA]</scope>
    <source>
        <strain evidence="1 4">GG12-C01-09</strain>
        <strain evidence="2 3">NG05B_CO5_07</strain>
    </source>
</reference>